<dbReference type="GO" id="GO:0015074">
    <property type="term" value="P:DNA integration"/>
    <property type="evidence" value="ECO:0007669"/>
    <property type="project" value="InterPro"/>
</dbReference>
<dbReference type="PANTHER" id="PTHR37984">
    <property type="entry name" value="PROTEIN CBG26694"/>
    <property type="match status" value="1"/>
</dbReference>
<dbReference type="GO" id="GO:0004519">
    <property type="term" value="F:endonuclease activity"/>
    <property type="evidence" value="ECO:0007669"/>
    <property type="project" value="UniProtKB-KW"/>
</dbReference>
<accession>A0AAF0R1H4</accession>
<evidence type="ECO:0000256" key="1">
    <source>
        <dbReference type="ARBA" id="ARBA00022679"/>
    </source>
</evidence>
<dbReference type="Pfam" id="PF00078">
    <property type="entry name" value="RVT_1"/>
    <property type="match status" value="1"/>
</dbReference>
<reference evidence="8" key="1">
    <citation type="submission" date="2023-08" db="EMBL/GenBank/DDBJ databases">
        <title>A de novo genome assembly of Solanum verrucosum Schlechtendal, a Mexican diploid species geographically isolated from the other diploid A-genome species in potato relatives.</title>
        <authorList>
            <person name="Hosaka K."/>
        </authorList>
    </citation>
    <scope>NUCLEOTIDE SEQUENCE</scope>
    <source>
        <tissue evidence="8">Young leaves</tissue>
    </source>
</reference>
<evidence type="ECO:0000256" key="5">
    <source>
        <dbReference type="ARBA" id="ARBA00022801"/>
    </source>
</evidence>
<dbReference type="GO" id="GO:0003676">
    <property type="term" value="F:nucleic acid binding"/>
    <property type="evidence" value="ECO:0007669"/>
    <property type="project" value="InterPro"/>
</dbReference>
<gene>
    <name evidence="8" type="ORF">MTR67_023666</name>
</gene>
<dbReference type="InterPro" id="IPR043502">
    <property type="entry name" value="DNA/RNA_pol_sf"/>
</dbReference>
<dbReference type="InterPro" id="IPR001584">
    <property type="entry name" value="Integrase_cat-core"/>
</dbReference>
<protein>
    <recommendedName>
        <fullName evidence="7">Integrase catalytic domain-containing protein</fullName>
    </recommendedName>
</protein>
<dbReference type="InterPro" id="IPR036397">
    <property type="entry name" value="RNaseH_sf"/>
</dbReference>
<dbReference type="EMBL" id="CP133616">
    <property type="protein sequence ID" value="WMV30281.1"/>
    <property type="molecule type" value="Genomic_DNA"/>
</dbReference>
<dbReference type="InterPro" id="IPR050951">
    <property type="entry name" value="Retrovirus_Pol_polyprotein"/>
</dbReference>
<dbReference type="PANTHER" id="PTHR37984:SF15">
    <property type="entry name" value="INTEGRASE CATALYTIC DOMAIN-CONTAINING PROTEIN"/>
    <property type="match status" value="1"/>
</dbReference>
<evidence type="ECO:0000256" key="4">
    <source>
        <dbReference type="ARBA" id="ARBA00022759"/>
    </source>
</evidence>
<dbReference type="AlphaFoldDB" id="A0AAF0R1H4"/>
<dbReference type="Gene3D" id="3.30.420.10">
    <property type="entry name" value="Ribonuclease H-like superfamily/Ribonuclease H"/>
    <property type="match status" value="1"/>
</dbReference>
<dbReference type="InterPro" id="IPR041588">
    <property type="entry name" value="Integrase_H2C2"/>
</dbReference>
<dbReference type="GO" id="GO:0016787">
    <property type="term" value="F:hydrolase activity"/>
    <property type="evidence" value="ECO:0007669"/>
    <property type="project" value="UniProtKB-KW"/>
</dbReference>
<dbReference type="InterPro" id="IPR012337">
    <property type="entry name" value="RNaseH-like_sf"/>
</dbReference>
<keyword evidence="3" id="KW-0540">Nuclease</keyword>
<organism evidence="8 9">
    <name type="scientific">Solanum verrucosum</name>
    <dbReference type="NCBI Taxonomy" id="315347"/>
    <lineage>
        <taxon>Eukaryota</taxon>
        <taxon>Viridiplantae</taxon>
        <taxon>Streptophyta</taxon>
        <taxon>Embryophyta</taxon>
        <taxon>Tracheophyta</taxon>
        <taxon>Spermatophyta</taxon>
        <taxon>Magnoliopsida</taxon>
        <taxon>eudicotyledons</taxon>
        <taxon>Gunneridae</taxon>
        <taxon>Pentapetalae</taxon>
        <taxon>asterids</taxon>
        <taxon>lamiids</taxon>
        <taxon>Solanales</taxon>
        <taxon>Solanaceae</taxon>
        <taxon>Solanoideae</taxon>
        <taxon>Solaneae</taxon>
        <taxon>Solanum</taxon>
    </lineage>
</organism>
<evidence type="ECO:0000256" key="6">
    <source>
        <dbReference type="ARBA" id="ARBA00022918"/>
    </source>
</evidence>
<dbReference type="GO" id="GO:0003964">
    <property type="term" value="F:RNA-directed DNA polymerase activity"/>
    <property type="evidence" value="ECO:0007669"/>
    <property type="project" value="UniProtKB-KW"/>
</dbReference>
<evidence type="ECO:0000313" key="9">
    <source>
        <dbReference type="Proteomes" id="UP001234989"/>
    </source>
</evidence>
<keyword evidence="6" id="KW-0695">RNA-directed DNA polymerase</keyword>
<dbReference type="Pfam" id="PF17921">
    <property type="entry name" value="Integrase_H2C2"/>
    <property type="match status" value="1"/>
</dbReference>
<dbReference type="Gene3D" id="3.10.10.10">
    <property type="entry name" value="HIV Type 1 Reverse Transcriptase, subunit A, domain 1"/>
    <property type="match status" value="1"/>
</dbReference>
<dbReference type="SUPFAM" id="SSF53098">
    <property type="entry name" value="Ribonuclease H-like"/>
    <property type="match status" value="1"/>
</dbReference>
<evidence type="ECO:0000256" key="2">
    <source>
        <dbReference type="ARBA" id="ARBA00022695"/>
    </source>
</evidence>
<dbReference type="CDD" id="cd01647">
    <property type="entry name" value="RT_LTR"/>
    <property type="match status" value="1"/>
</dbReference>
<sequence>MCIDYRQLNKVTIKNKYPIPRIDDLFNKLQGGSCFSKIELKSSYYHLRPRDTDIPKISFKTQYGHYEFIDMSFGLTNTPADFVDLMNMVFKQTFVEEFSSIASLLTKLTHKKVVLIQQGKVIAYASRQLNVHEKNYLTHDLELAAVEFSLKILRHYLYDVHVDVFSDHKSLKYVFNQKKLNLRQRRWLEFLKDYGMNMFYCPGKANVVDDNLSRLSIDTSDGGVIVQDGSESSLVAKVKEKQDSDLILLQLKGAVHQQKVDAFPQRGDGALHYQGRLCVPTVGELRQQIPTEAHNSRYSIHLGATNMYRDIREVYWWNGMKRQQEFIWVIVDRVTKSDHFLAVKTTDSVKDYDKLYIDEIVRLHGVPLSIISYRVPQFTSYFWKSFQKGLGTQVNLSITIHPQMDGQVERIIQTLEDMLRACLINFKGNWDDHLPLIEFTYNNNFHSNIQMAHYEALYGHRCRSLVGWFEVGETALTRPDLVHEDLDKVQLIRDRLKTAQNRQKSYAHVMTEGYTLHVTWRTGP</sequence>
<dbReference type="Pfam" id="PF17917">
    <property type="entry name" value="RT_RNaseH"/>
    <property type="match status" value="1"/>
</dbReference>
<evidence type="ECO:0000259" key="7">
    <source>
        <dbReference type="PROSITE" id="PS50994"/>
    </source>
</evidence>
<keyword evidence="1" id="KW-0808">Transferase</keyword>
<dbReference type="SUPFAM" id="SSF56672">
    <property type="entry name" value="DNA/RNA polymerases"/>
    <property type="match status" value="1"/>
</dbReference>
<dbReference type="InterPro" id="IPR041373">
    <property type="entry name" value="RT_RNaseH"/>
</dbReference>
<keyword evidence="2" id="KW-0548">Nucleotidyltransferase</keyword>
<proteinExistence type="predicted"/>
<dbReference type="CDD" id="cd09274">
    <property type="entry name" value="RNase_HI_RT_Ty3"/>
    <property type="match status" value="1"/>
</dbReference>
<keyword evidence="5" id="KW-0378">Hydrolase</keyword>
<dbReference type="InterPro" id="IPR000477">
    <property type="entry name" value="RT_dom"/>
</dbReference>
<dbReference type="InterPro" id="IPR043128">
    <property type="entry name" value="Rev_trsase/Diguanyl_cyclase"/>
</dbReference>
<feature type="domain" description="Integrase catalytic" evidence="7">
    <location>
        <begin position="286"/>
        <end position="461"/>
    </location>
</feature>
<evidence type="ECO:0000313" key="8">
    <source>
        <dbReference type="EMBL" id="WMV30281.1"/>
    </source>
</evidence>
<dbReference type="Proteomes" id="UP001234989">
    <property type="component" value="Chromosome 5"/>
</dbReference>
<keyword evidence="4" id="KW-0255">Endonuclease</keyword>
<evidence type="ECO:0000256" key="3">
    <source>
        <dbReference type="ARBA" id="ARBA00022722"/>
    </source>
</evidence>
<keyword evidence="9" id="KW-1185">Reference proteome</keyword>
<dbReference type="Gene3D" id="3.30.70.270">
    <property type="match status" value="1"/>
</dbReference>
<dbReference type="PROSITE" id="PS50994">
    <property type="entry name" value="INTEGRASE"/>
    <property type="match status" value="1"/>
</dbReference>
<name>A0AAF0R1H4_SOLVR</name>